<protein>
    <recommendedName>
        <fullName evidence="6">Alpha-ketoglutarate-dependent dioxygenase AlkB-like domain-containing protein</fullName>
    </recommendedName>
</protein>
<evidence type="ECO:0000313" key="7">
    <source>
        <dbReference type="EMBL" id="KAJ3225949.1"/>
    </source>
</evidence>
<dbReference type="InterPro" id="IPR037151">
    <property type="entry name" value="AlkB-like_sf"/>
</dbReference>
<comment type="caution">
    <text evidence="7">The sequence shown here is derived from an EMBL/GenBank/DDBJ whole genome shotgun (WGS) entry which is preliminary data.</text>
</comment>
<evidence type="ECO:0000256" key="4">
    <source>
        <dbReference type="ARBA" id="ARBA00023002"/>
    </source>
</evidence>
<evidence type="ECO:0000256" key="1">
    <source>
        <dbReference type="ARBA" id="ARBA00007879"/>
    </source>
</evidence>
<dbReference type="SUPFAM" id="SSF51197">
    <property type="entry name" value="Clavaminate synthase-like"/>
    <property type="match status" value="1"/>
</dbReference>
<organism evidence="7 8">
    <name type="scientific">Clydaea vesicula</name>
    <dbReference type="NCBI Taxonomy" id="447962"/>
    <lineage>
        <taxon>Eukaryota</taxon>
        <taxon>Fungi</taxon>
        <taxon>Fungi incertae sedis</taxon>
        <taxon>Chytridiomycota</taxon>
        <taxon>Chytridiomycota incertae sedis</taxon>
        <taxon>Chytridiomycetes</taxon>
        <taxon>Lobulomycetales</taxon>
        <taxon>Lobulomycetaceae</taxon>
        <taxon>Clydaea</taxon>
    </lineage>
</organism>
<dbReference type="AlphaFoldDB" id="A0AAD5U6F8"/>
<keyword evidence="8" id="KW-1185">Reference proteome</keyword>
<comment type="similarity">
    <text evidence="1">Belongs to the alkB family.</text>
</comment>
<keyword evidence="5" id="KW-0408">Iron</keyword>
<dbReference type="Gene3D" id="2.60.120.590">
    <property type="entry name" value="Alpha-ketoglutarate-dependent dioxygenase AlkB-like"/>
    <property type="match status" value="1"/>
</dbReference>
<dbReference type="PANTHER" id="PTHR46030">
    <property type="entry name" value="ALPHA-KETOGLUTARATE-DEPENDENT DIOXYGENASE ALKB HOMOLOG 6"/>
    <property type="match status" value="1"/>
</dbReference>
<gene>
    <name evidence="7" type="ORF">HK099_005882</name>
</gene>
<dbReference type="GO" id="GO:0046872">
    <property type="term" value="F:metal ion binding"/>
    <property type="evidence" value="ECO:0007669"/>
    <property type="project" value="UniProtKB-KW"/>
</dbReference>
<accession>A0AAD5U6F8</accession>
<dbReference type="GO" id="GO:0051213">
    <property type="term" value="F:dioxygenase activity"/>
    <property type="evidence" value="ECO:0007669"/>
    <property type="project" value="UniProtKB-KW"/>
</dbReference>
<reference evidence="7" key="1">
    <citation type="submission" date="2020-05" db="EMBL/GenBank/DDBJ databases">
        <title>Phylogenomic resolution of chytrid fungi.</title>
        <authorList>
            <person name="Stajich J.E."/>
            <person name="Amses K."/>
            <person name="Simmons R."/>
            <person name="Seto K."/>
            <person name="Myers J."/>
            <person name="Bonds A."/>
            <person name="Quandt C.A."/>
            <person name="Barry K."/>
            <person name="Liu P."/>
            <person name="Grigoriev I."/>
            <person name="Longcore J.E."/>
            <person name="James T.Y."/>
        </authorList>
    </citation>
    <scope>NUCLEOTIDE SEQUENCE</scope>
    <source>
        <strain evidence="7">JEL0476</strain>
    </source>
</reference>
<keyword evidence="4" id="KW-0560">Oxidoreductase</keyword>
<proteinExistence type="inferred from homology"/>
<keyword evidence="2" id="KW-0479">Metal-binding</keyword>
<dbReference type="Pfam" id="PF13532">
    <property type="entry name" value="2OG-FeII_Oxy_2"/>
    <property type="match status" value="1"/>
</dbReference>
<evidence type="ECO:0000256" key="5">
    <source>
        <dbReference type="ARBA" id="ARBA00023004"/>
    </source>
</evidence>
<dbReference type="GO" id="GO:0005634">
    <property type="term" value="C:nucleus"/>
    <property type="evidence" value="ECO:0007669"/>
    <property type="project" value="TreeGrafter"/>
</dbReference>
<keyword evidence="3" id="KW-0223">Dioxygenase</keyword>
<dbReference type="Proteomes" id="UP001211065">
    <property type="component" value="Unassembled WGS sequence"/>
</dbReference>
<name>A0AAD5U6F8_9FUNG</name>
<feature type="domain" description="Alpha-ketoglutarate-dependent dioxygenase AlkB-like" evidence="6">
    <location>
        <begin position="50"/>
        <end position="226"/>
    </location>
</feature>
<sequence>MLRDDPKVAINNIKIENDFITEVEAEYLLSKVYAAPKPKWVQLKNRRLQLYGCQYLKRNDNKAEINQQKETQLPMIKEEFPIWLEKISQRISNFLRGIGVDMVPNQCLINEYFPNQGIFRHNDGPAFKPMICTLSLGEYTILNFFDTNKFEDLELTSDFPSTKVYLPKNSLVFISEDAYLKNLHSIDDFGEDFINKNDKIINFDFSNENETHYLKKTNTRVSLTFRIAKNVVKNNFFKF</sequence>
<dbReference type="EMBL" id="JADGJW010000048">
    <property type="protein sequence ID" value="KAJ3225949.1"/>
    <property type="molecule type" value="Genomic_DNA"/>
</dbReference>
<evidence type="ECO:0000256" key="3">
    <source>
        <dbReference type="ARBA" id="ARBA00022964"/>
    </source>
</evidence>
<dbReference type="PANTHER" id="PTHR46030:SF1">
    <property type="entry name" value="ALPHA-KETOGLUTARATE-DEPENDENT DIOXYGENASE ALKB HOMOLOG 6"/>
    <property type="match status" value="1"/>
</dbReference>
<dbReference type="InterPro" id="IPR027450">
    <property type="entry name" value="AlkB-like"/>
</dbReference>
<evidence type="ECO:0000259" key="6">
    <source>
        <dbReference type="Pfam" id="PF13532"/>
    </source>
</evidence>
<evidence type="ECO:0000313" key="8">
    <source>
        <dbReference type="Proteomes" id="UP001211065"/>
    </source>
</evidence>
<dbReference type="InterPro" id="IPR032862">
    <property type="entry name" value="ALKBH6"/>
</dbReference>
<evidence type="ECO:0000256" key="2">
    <source>
        <dbReference type="ARBA" id="ARBA00022723"/>
    </source>
</evidence>